<dbReference type="WBParaSite" id="PS1159_v2.g1711.t1">
    <property type="protein sequence ID" value="PS1159_v2.g1711.t1"/>
    <property type="gene ID" value="PS1159_v2.g1711"/>
</dbReference>
<evidence type="ECO:0000313" key="2">
    <source>
        <dbReference type="WBParaSite" id="PS1159_v2.g1711.t1"/>
    </source>
</evidence>
<accession>A0AC35FI57</accession>
<protein>
    <submittedName>
        <fullName evidence="2">Vacuolar ATP synthase subunit E</fullName>
    </submittedName>
</protein>
<dbReference type="Proteomes" id="UP000887580">
    <property type="component" value="Unplaced"/>
</dbReference>
<name>A0AC35FI57_9BILA</name>
<evidence type="ECO:0000313" key="1">
    <source>
        <dbReference type="Proteomes" id="UP000887580"/>
    </source>
</evidence>
<organism evidence="1 2">
    <name type="scientific">Panagrolaimus sp. PS1159</name>
    <dbReference type="NCBI Taxonomy" id="55785"/>
    <lineage>
        <taxon>Eukaryota</taxon>
        <taxon>Metazoa</taxon>
        <taxon>Ecdysozoa</taxon>
        <taxon>Nematoda</taxon>
        <taxon>Chromadorea</taxon>
        <taxon>Rhabditida</taxon>
        <taxon>Tylenchina</taxon>
        <taxon>Panagrolaimomorpha</taxon>
        <taxon>Panagrolaimoidea</taxon>
        <taxon>Panagrolaimidae</taxon>
        <taxon>Panagrolaimus</taxon>
    </lineage>
</organism>
<sequence>MSFIRGEQVDDIIELENLRTQDFINAADPTHTLLRPILSHIDAEADDKTMEMELRAEEEFRAEKKKIYNENCQKIDNFYDRKLKQVDIAHKVYTSNKSNESRVSLLIARDKLLQEVLAEAKNELKSVSGDKEKYPKIIKGLILQGILQLLEPEVVLRCRKQDIELVKSVLDSVAEEQKQVSGFSTKVTIDSNNFLSDEISGGVELLSRQGKITVSSTLESRMNLIAEQIVPQIRTALFGPNPNRAFFD</sequence>
<reference evidence="2" key="1">
    <citation type="submission" date="2022-11" db="UniProtKB">
        <authorList>
            <consortium name="WormBaseParasite"/>
        </authorList>
    </citation>
    <scope>IDENTIFICATION</scope>
</reference>
<proteinExistence type="predicted"/>